<keyword evidence="4" id="KW-0238">DNA-binding</keyword>
<dbReference type="InterPro" id="IPR003115">
    <property type="entry name" value="ParB_N"/>
</dbReference>
<dbReference type="PANTHER" id="PTHR33375">
    <property type="entry name" value="CHROMOSOME-PARTITIONING PROTEIN PARB-RELATED"/>
    <property type="match status" value="1"/>
</dbReference>
<dbReference type="EMBL" id="CAADFN010000040">
    <property type="protein sequence ID" value="VFK18232.1"/>
    <property type="molecule type" value="Genomic_DNA"/>
</dbReference>
<dbReference type="FunFam" id="3.90.1530.30:FF:000001">
    <property type="entry name" value="Chromosome partitioning protein ParB"/>
    <property type="match status" value="1"/>
</dbReference>
<protein>
    <recommendedName>
        <fullName evidence="2">Probable chromosome-partitioning protein ParB</fullName>
    </recommendedName>
</protein>
<dbReference type="InterPro" id="IPR036086">
    <property type="entry name" value="ParB/Sulfiredoxin_sf"/>
</dbReference>
<evidence type="ECO:0000259" key="6">
    <source>
        <dbReference type="SMART" id="SM00470"/>
    </source>
</evidence>
<dbReference type="GO" id="GO:0007059">
    <property type="term" value="P:chromosome segregation"/>
    <property type="evidence" value="ECO:0007669"/>
    <property type="project" value="UniProtKB-KW"/>
</dbReference>
<organism evidence="7">
    <name type="scientific">Candidatus Kentrum sp. LFY</name>
    <dbReference type="NCBI Taxonomy" id="2126342"/>
    <lineage>
        <taxon>Bacteria</taxon>
        <taxon>Pseudomonadati</taxon>
        <taxon>Pseudomonadota</taxon>
        <taxon>Gammaproteobacteria</taxon>
        <taxon>Candidatus Kentrum</taxon>
    </lineage>
</organism>
<evidence type="ECO:0000256" key="5">
    <source>
        <dbReference type="ARBA" id="ARBA00025472"/>
    </source>
</evidence>
<dbReference type="InterPro" id="IPR050336">
    <property type="entry name" value="Chromosome_partition/occlusion"/>
</dbReference>
<dbReference type="AlphaFoldDB" id="A0A450WMG3"/>
<evidence type="ECO:0000256" key="4">
    <source>
        <dbReference type="ARBA" id="ARBA00023125"/>
    </source>
</evidence>
<dbReference type="PANTHER" id="PTHR33375:SF1">
    <property type="entry name" value="CHROMOSOME-PARTITIONING PROTEIN PARB-RELATED"/>
    <property type="match status" value="1"/>
</dbReference>
<dbReference type="Gene3D" id="3.90.1530.30">
    <property type="match status" value="1"/>
</dbReference>
<proteinExistence type="inferred from homology"/>
<gene>
    <name evidence="7" type="ORF">BECKLFY1418C_GA0070996_104014</name>
</gene>
<dbReference type="Gene3D" id="1.10.10.2830">
    <property type="match status" value="1"/>
</dbReference>
<accession>A0A450WMG3</accession>
<dbReference type="GO" id="GO:0003677">
    <property type="term" value="F:DNA binding"/>
    <property type="evidence" value="ECO:0007669"/>
    <property type="project" value="UniProtKB-KW"/>
</dbReference>
<dbReference type="InterPro" id="IPR041468">
    <property type="entry name" value="HTH_ParB/Spo0J"/>
</dbReference>
<keyword evidence="3" id="KW-0159">Chromosome partition</keyword>
<evidence type="ECO:0000256" key="3">
    <source>
        <dbReference type="ARBA" id="ARBA00022829"/>
    </source>
</evidence>
<dbReference type="FunFam" id="1.10.10.2830:FF:000001">
    <property type="entry name" value="Chromosome partitioning protein ParB"/>
    <property type="match status" value="1"/>
</dbReference>
<dbReference type="Pfam" id="PF17762">
    <property type="entry name" value="HTH_ParB"/>
    <property type="match status" value="1"/>
</dbReference>
<dbReference type="Pfam" id="PF02195">
    <property type="entry name" value="ParB_N"/>
    <property type="match status" value="1"/>
</dbReference>
<dbReference type="GO" id="GO:0005694">
    <property type="term" value="C:chromosome"/>
    <property type="evidence" value="ECO:0007669"/>
    <property type="project" value="TreeGrafter"/>
</dbReference>
<comment type="similarity">
    <text evidence="1">Belongs to the ParB family.</text>
</comment>
<dbReference type="InterPro" id="IPR004437">
    <property type="entry name" value="ParB/RepB/Spo0J"/>
</dbReference>
<dbReference type="NCBIfam" id="TIGR00180">
    <property type="entry name" value="parB_part"/>
    <property type="match status" value="1"/>
</dbReference>
<reference evidence="7" key="1">
    <citation type="submission" date="2019-02" db="EMBL/GenBank/DDBJ databases">
        <authorList>
            <person name="Gruber-Vodicka R. H."/>
            <person name="Seah K. B. B."/>
        </authorList>
    </citation>
    <scope>NUCLEOTIDE SEQUENCE</scope>
    <source>
        <strain evidence="7">BECK_BY7</strain>
    </source>
</reference>
<comment type="function">
    <text evidence="5">Involved in chromosome partition. Localize to both poles of the predivisional cell following completion of DNA replication. Binds to the DNA origin of replication.</text>
</comment>
<sequence>MTKRKGLGRGLDSLLGGQAPALDRVEQGNLRNLPVEQIRQSRYQPRKTVDPVALEDLANSVRAQGIIQPIVVRPLDDGSHFEIIAGERRWRAAQLAGLGEIPAVVRDVPDKAMVAIALIENVQREALNPIEEATALFRLIDEFGMTHQATAEAVGKSRTAVTNLLRLLDLNADVKNSLEKGHLDMGHARALLGLQGALQSQAAREVVAKKLSARETERLVRRLKARAEEKEPDTVQQDPNVRQLESDLSDRLGAEVSIQHGMTGKGQLIIRYASLDQLDGIIARVG</sequence>
<evidence type="ECO:0000256" key="1">
    <source>
        <dbReference type="ARBA" id="ARBA00006295"/>
    </source>
</evidence>
<dbReference type="CDD" id="cd16393">
    <property type="entry name" value="SPO0J_N"/>
    <property type="match status" value="1"/>
</dbReference>
<dbReference type="SUPFAM" id="SSF110849">
    <property type="entry name" value="ParB/Sulfiredoxin"/>
    <property type="match status" value="1"/>
</dbReference>
<dbReference type="InterPro" id="IPR057240">
    <property type="entry name" value="ParB_dimer_C"/>
</dbReference>
<dbReference type="Pfam" id="PF23552">
    <property type="entry name" value="ParB_C"/>
    <property type="match status" value="1"/>
</dbReference>
<feature type="domain" description="ParB-like N-terminal" evidence="6">
    <location>
        <begin position="31"/>
        <end position="122"/>
    </location>
</feature>
<name>A0A450WMG3_9GAMM</name>
<evidence type="ECO:0000256" key="2">
    <source>
        <dbReference type="ARBA" id="ARBA00022372"/>
    </source>
</evidence>
<evidence type="ECO:0000313" key="7">
    <source>
        <dbReference type="EMBL" id="VFK18232.1"/>
    </source>
</evidence>
<dbReference type="SMART" id="SM00470">
    <property type="entry name" value="ParB"/>
    <property type="match status" value="1"/>
</dbReference>
<dbReference type="GO" id="GO:0045881">
    <property type="term" value="P:positive regulation of sporulation resulting in formation of a cellular spore"/>
    <property type="evidence" value="ECO:0007669"/>
    <property type="project" value="TreeGrafter"/>
</dbReference>